<name>A0AAE0WWD8_9PEZI</name>
<dbReference type="PANTHER" id="PTHR35186:SF4">
    <property type="entry name" value="PRION-INHIBITION AND PROPAGATION HELO DOMAIN-CONTAINING PROTEIN"/>
    <property type="match status" value="1"/>
</dbReference>
<reference evidence="1" key="1">
    <citation type="submission" date="2023-07" db="EMBL/GenBank/DDBJ databases">
        <title>Black Yeasts Isolated from many extreme environments.</title>
        <authorList>
            <person name="Coleine C."/>
            <person name="Stajich J.E."/>
            <person name="Selbmann L."/>
        </authorList>
    </citation>
    <scope>NUCLEOTIDE SEQUENCE</scope>
    <source>
        <strain evidence="1">CCFEE 5485</strain>
    </source>
</reference>
<dbReference type="AlphaFoldDB" id="A0AAE0WWD8"/>
<organism evidence="1 2">
    <name type="scientific">Recurvomyces mirabilis</name>
    <dbReference type="NCBI Taxonomy" id="574656"/>
    <lineage>
        <taxon>Eukaryota</taxon>
        <taxon>Fungi</taxon>
        <taxon>Dikarya</taxon>
        <taxon>Ascomycota</taxon>
        <taxon>Pezizomycotina</taxon>
        <taxon>Dothideomycetes</taxon>
        <taxon>Dothideomycetidae</taxon>
        <taxon>Mycosphaerellales</taxon>
        <taxon>Teratosphaeriaceae</taxon>
        <taxon>Recurvomyces</taxon>
    </lineage>
</organism>
<evidence type="ECO:0000313" key="1">
    <source>
        <dbReference type="EMBL" id="KAK3678756.1"/>
    </source>
</evidence>
<dbReference type="EMBL" id="JAUTXT010000003">
    <property type="protein sequence ID" value="KAK3678756.1"/>
    <property type="molecule type" value="Genomic_DNA"/>
</dbReference>
<proteinExistence type="predicted"/>
<comment type="caution">
    <text evidence="1">The sequence shown here is derived from an EMBL/GenBank/DDBJ whole genome shotgun (WGS) entry which is preliminary data.</text>
</comment>
<sequence>MSGAEALAGLILAGPPLLISWLEHQREFQRMTGTLKGFRAVYRRYKTQASLLEIAFSQTVEVLFLPVLGDLDHLERLKTRPDDPEWRQLEIKLKARLDDRTAQAFIEAVTDLRDDMEELRRKLVSTSPQDVQDTKSTLSRLHSSFQNERNRVKFAATEPTLEEAFAAVRQQLEFLQALLTRSNASVQVRQQVARRTTSMISKTLLQLHKHANAIYNMLSAAWGCSCIEHHRADLLLRHPSSPTVRFDVLLLYHSRHEGTHMPVPPWTERQACICHVYDSSVGHSNGKVMFAEDTKPGADMMAGEVEQSTPTVDLCAKLGDGQLVTKHLALLASTDDVNTYTLNASDQFDLARRNPRVLTLGSLLRADILKGWNKNDIVFLTKDGGEIQYDNPLLRRGFGKSVPDIAKVGFDIPMSTLAILLLELCFGMPLEEKRGKSGQVGMLVEDAVHDRALAISWAEEVAGEAGPEHSAAIWWCLEKMFVRPNDTVWRREFTNMVVEPLQTQYRELCDPEL</sequence>
<accession>A0AAE0WWD8</accession>
<keyword evidence="2" id="KW-1185">Reference proteome</keyword>
<protein>
    <submittedName>
        <fullName evidence="1">Uncharacterized protein</fullName>
    </submittedName>
</protein>
<dbReference type="Proteomes" id="UP001274830">
    <property type="component" value="Unassembled WGS sequence"/>
</dbReference>
<gene>
    <name evidence="1" type="ORF">LTR78_001209</name>
</gene>
<dbReference type="PANTHER" id="PTHR35186">
    <property type="entry name" value="ANK_REP_REGION DOMAIN-CONTAINING PROTEIN"/>
    <property type="match status" value="1"/>
</dbReference>
<evidence type="ECO:0000313" key="2">
    <source>
        <dbReference type="Proteomes" id="UP001274830"/>
    </source>
</evidence>